<evidence type="ECO:0000313" key="3">
    <source>
        <dbReference type="Proteomes" id="UP000479710"/>
    </source>
</evidence>
<reference evidence="2 3" key="1">
    <citation type="submission" date="2019-11" db="EMBL/GenBank/DDBJ databases">
        <title>Whole genome sequence of Oryza granulata.</title>
        <authorList>
            <person name="Li W."/>
        </authorList>
    </citation>
    <scope>NUCLEOTIDE SEQUENCE [LARGE SCALE GENOMIC DNA]</scope>
    <source>
        <strain evidence="3">cv. Menghai</strain>
        <tissue evidence="2">Leaf</tissue>
    </source>
</reference>
<feature type="region of interest" description="Disordered" evidence="1">
    <location>
        <begin position="37"/>
        <end position="58"/>
    </location>
</feature>
<organism evidence="2 3">
    <name type="scientific">Oryza meyeriana var. granulata</name>
    <dbReference type="NCBI Taxonomy" id="110450"/>
    <lineage>
        <taxon>Eukaryota</taxon>
        <taxon>Viridiplantae</taxon>
        <taxon>Streptophyta</taxon>
        <taxon>Embryophyta</taxon>
        <taxon>Tracheophyta</taxon>
        <taxon>Spermatophyta</taxon>
        <taxon>Magnoliopsida</taxon>
        <taxon>Liliopsida</taxon>
        <taxon>Poales</taxon>
        <taxon>Poaceae</taxon>
        <taxon>BOP clade</taxon>
        <taxon>Oryzoideae</taxon>
        <taxon>Oryzeae</taxon>
        <taxon>Oryzinae</taxon>
        <taxon>Oryza</taxon>
        <taxon>Oryza meyeriana</taxon>
    </lineage>
</organism>
<proteinExistence type="predicted"/>
<gene>
    <name evidence="2" type="ORF">E2562_023104</name>
</gene>
<protein>
    <submittedName>
        <fullName evidence="2">Uncharacterized protein</fullName>
    </submittedName>
</protein>
<dbReference type="EMBL" id="SPHZ02000005">
    <property type="protein sequence ID" value="KAF0918165.1"/>
    <property type="molecule type" value="Genomic_DNA"/>
</dbReference>
<evidence type="ECO:0000256" key="1">
    <source>
        <dbReference type="SAM" id="MobiDB-lite"/>
    </source>
</evidence>
<evidence type="ECO:0000313" key="2">
    <source>
        <dbReference type="EMBL" id="KAF0918165.1"/>
    </source>
</evidence>
<comment type="caution">
    <text evidence="2">The sequence shown here is derived from an EMBL/GenBank/DDBJ whole genome shotgun (WGS) entry which is preliminary data.</text>
</comment>
<accession>A0A6G1DZ53</accession>
<name>A0A6G1DZ53_9ORYZ</name>
<dbReference type="Proteomes" id="UP000479710">
    <property type="component" value="Unassembled WGS sequence"/>
</dbReference>
<dbReference type="AlphaFoldDB" id="A0A6G1DZ53"/>
<keyword evidence="3" id="KW-1185">Reference proteome</keyword>
<feature type="region of interest" description="Disordered" evidence="1">
    <location>
        <begin position="1"/>
        <end position="24"/>
    </location>
</feature>
<sequence length="69" mass="8045">MAPWRGGPRRRSEWRSSLSPSHVPDRVSWTWSTWDIGQELNRGDGGGGNEEEDGRPKQWWHHVLDPLVR</sequence>